<protein>
    <submittedName>
        <fullName evidence="1">Transcriptional regulator</fullName>
    </submittedName>
</protein>
<dbReference type="Proteomes" id="UP000680839">
    <property type="component" value="Chromosome"/>
</dbReference>
<dbReference type="EMBL" id="CP076134">
    <property type="protein sequence ID" value="QWG15794.1"/>
    <property type="molecule type" value="Genomic_DNA"/>
</dbReference>
<organism evidence="1 2">
    <name type="scientific">Bradyrhizobium sediminis</name>
    <dbReference type="NCBI Taxonomy" id="2840469"/>
    <lineage>
        <taxon>Bacteria</taxon>
        <taxon>Pseudomonadati</taxon>
        <taxon>Pseudomonadota</taxon>
        <taxon>Alphaproteobacteria</taxon>
        <taxon>Hyphomicrobiales</taxon>
        <taxon>Nitrobacteraceae</taxon>
        <taxon>Bradyrhizobium</taxon>
    </lineage>
</organism>
<evidence type="ECO:0000313" key="1">
    <source>
        <dbReference type="EMBL" id="QWG15794.1"/>
    </source>
</evidence>
<gene>
    <name evidence="1" type="ORF">KMZ29_14715</name>
</gene>
<dbReference type="AlphaFoldDB" id="A0A975RQC9"/>
<evidence type="ECO:0000313" key="2">
    <source>
        <dbReference type="Proteomes" id="UP000680839"/>
    </source>
</evidence>
<sequence length="62" mass="6934">MKSQSIDEWCKAHGLSRSFFYALQARGEGPRTFKVGRCTRISQNANDEWVTAREAASNKVAA</sequence>
<accession>A0A975RQC9</accession>
<proteinExistence type="predicted"/>
<name>A0A975RQC9_9BRAD</name>
<reference evidence="1" key="1">
    <citation type="submission" date="2021-06" db="EMBL/GenBank/DDBJ databases">
        <title>Bradyrhizobium sp. S2-20-1 Genome sequencing.</title>
        <authorList>
            <person name="Jin L."/>
        </authorList>
    </citation>
    <scope>NUCLEOTIDE SEQUENCE</scope>
    <source>
        <strain evidence="1">S2-20-1</strain>
    </source>
</reference>